<accession>A0A3A8I968</accession>
<gene>
    <name evidence="2" type="ORF">D7V88_29180</name>
</gene>
<dbReference type="Pfam" id="PF07791">
    <property type="entry name" value="Imm11"/>
    <property type="match status" value="1"/>
</dbReference>
<reference evidence="3" key="1">
    <citation type="submission" date="2018-09" db="EMBL/GenBank/DDBJ databases">
        <authorList>
            <person name="Livingstone P.G."/>
            <person name="Whitworth D.E."/>
        </authorList>
    </citation>
    <scope>NUCLEOTIDE SEQUENCE [LARGE SCALE GENOMIC DNA]</scope>
    <source>
        <strain evidence="3">CA054A</strain>
    </source>
</reference>
<proteinExistence type="predicted"/>
<organism evidence="2 3">
    <name type="scientific">Corallococcus terminator</name>
    <dbReference type="NCBI Taxonomy" id="2316733"/>
    <lineage>
        <taxon>Bacteria</taxon>
        <taxon>Pseudomonadati</taxon>
        <taxon>Myxococcota</taxon>
        <taxon>Myxococcia</taxon>
        <taxon>Myxococcales</taxon>
        <taxon>Cystobacterineae</taxon>
        <taxon>Myxococcaceae</taxon>
        <taxon>Corallococcus</taxon>
    </lineage>
</organism>
<keyword evidence="3" id="KW-1185">Reference proteome</keyword>
<protein>
    <recommendedName>
        <fullName evidence="1">Immunity MXAN-0049 protein domain-containing protein</fullName>
    </recommendedName>
</protein>
<evidence type="ECO:0000259" key="1">
    <source>
        <dbReference type="Pfam" id="PF07791"/>
    </source>
</evidence>
<dbReference type="InterPro" id="IPR012433">
    <property type="entry name" value="Imm11"/>
</dbReference>
<evidence type="ECO:0000313" key="3">
    <source>
        <dbReference type="Proteomes" id="UP000268094"/>
    </source>
</evidence>
<sequence length="202" mass="23100">MCVRFYVFALDIWKSDNAVLSQHPPDVDEQSYRFREGVPLATWFPPGVPYAMSSRYPQARTLYDLQNNTLQVLVVSKALRSVLERFAGEHSEFLPITLRDHRDKVASTEYSIVNVLGLTECVDRANSSFSVDPFIPTRLSHVEKLVLLKDALPPDRHLFRLKERPWAHIVSETLKKAIEDQGLMGMSFVPPEEFASAMYRCA</sequence>
<dbReference type="AlphaFoldDB" id="A0A3A8I968"/>
<feature type="domain" description="Immunity MXAN-0049 protein" evidence="1">
    <location>
        <begin position="57"/>
        <end position="189"/>
    </location>
</feature>
<evidence type="ECO:0000313" key="2">
    <source>
        <dbReference type="EMBL" id="RKG79058.1"/>
    </source>
</evidence>
<comment type="caution">
    <text evidence="2">The sequence shown here is derived from an EMBL/GenBank/DDBJ whole genome shotgun (WGS) entry which is preliminary data.</text>
</comment>
<dbReference type="EMBL" id="RAVZ01000252">
    <property type="protein sequence ID" value="RKG79058.1"/>
    <property type="molecule type" value="Genomic_DNA"/>
</dbReference>
<dbReference type="Proteomes" id="UP000268094">
    <property type="component" value="Unassembled WGS sequence"/>
</dbReference>
<name>A0A3A8I968_9BACT</name>